<organism evidence="2 3">
    <name type="scientific">Stecheria intestinalis</name>
    <dbReference type="NCBI Taxonomy" id="2606630"/>
    <lineage>
        <taxon>Bacteria</taxon>
        <taxon>Bacillati</taxon>
        <taxon>Bacillota</taxon>
        <taxon>Erysipelotrichia</taxon>
        <taxon>Erysipelotrichales</taxon>
        <taxon>Erysipelotrichaceae</taxon>
        <taxon>Stecheria</taxon>
    </lineage>
</organism>
<evidence type="ECO:0000259" key="1">
    <source>
        <dbReference type="Pfam" id="PF01593"/>
    </source>
</evidence>
<protein>
    <submittedName>
        <fullName evidence="2">FAD-dependent oxidoreductase</fullName>
    </submittedName>
</protein>
<keyword evidence="3" id="KW-1185">Reference proteome</keyword>
<evidence type="ECO:0000313" key="3">
    <source>
        <dbReference type="Proteomes" id="UP000461880"/>
    </source>
</evidence>
<dbReference type="AlphaFoldDB" id="A0A7X2TH41"/>
<dbReference type="Gene3D" id="3.50.50.60">
    <property type="entry name" value="FAD/NAD(P)-binding domain"/>
    <property type="match status" value="1"/>
</dbReference>
<accession>A0A7X2TH41</accession>
<sequence>MAYNPGQRICILGGGPSGLSMAMYLEQAGYEHVTILEKSDRIGGKCCSPLQLGKHYEMGAIMGVPSYHAVKECMAFAGIAADGPKMERDFRRIDGTVYEPFHPEDESELKDLQRQLRKLGLLLMRTYQGYNTCNHRGILNGSYEGFLPQKPDQWVSGTNEALSDLSLSFSDWCAKHEVPLIEKVWAEPFTGFGYGYFDEIPAAYVLKYLDFDTMMSFMRNDLLTWKDGTESIWQSVNRKLKHPAVCNALVSEIIRKDGQVQVAWNENTESFDTLIVTSPLDQFCKYADVSDKERELFAKIRTEAYDTMAVLTDPSAPRSSCFFDNLLPKRLGHLMVAYSRWSKEPEQPIVTYALRCHTEEKEMTYEDSKALVLEDLEHCGVKVRQILNEASWYYFPHLSPKDYAEGWYDQVEAMQGENNTYYAGEVMCFGNMEETAEYAKELTARFFARKPL</sequence>
<dbReference type="GO" id="GO:0016491">
    <property type="term" value="F:oxidoreductase activity"/>
    <property type="evidence" value="ECO:0007669"/>
    <property type="project" value="InterPro"/>
</dbReference>
<dbReference type="PANTHER" id="PTHR42923">
    <property type="entry name" value="PROTOPORPHYRINOGEN OXIDASE"/>
    <property type="match status" value="1"/>
</dbReference>
<dbReference type="EMBL" id="VUMN01000024">
    <property type="protein sequence ID" value="MSS59151.1"/>
    <property type="molecule type" value="Genomic_DNA"/>
</dbReference>
<comment type="caution">
    <text evidence="2">The sequence shown here is derived from an EMBL/GenBank/DDBJ whole genome shotgun (WGS) entry which is preliminary data.</text>
</comment>
<gene>
    <name evidence="2" type="ORF">FYJ51_09620</name>
</gene>
<dbReference type="Gene3D" id="1.10.405.20">
    <property type="match status" value="1"/>
</dbReference>
<dbReference type="InterPro" id="IPR036188">
    <property type="entry name" value="FAD/NAD-bd_sf"/>
</dbReference>
<dbReference type="InterPro" id="IPR002937">
    <property type="entry name" value="Amino_oxidase"/>
</dbReference>
<reference evidence="2 3" key="1">
    <citation type="submission" date="2019-08" db="EMBL/GenBank/DDBJ databases">
        <title>In-depth cultivation of the pig gut microbiome towards novel bacterial diversity and tailored functional studies.</title>
        <authorList>
            <person name="Wylensek D."/>
            <person name="Hitch T.C.A."/>
            <person name="Clavel T."/>
        </authorList>
    </citation>
    <scope>NUCLEOTIDE SEQUENCE [LARGE SCALE GENOMIC DNA]</scope>
    <source>
        <strain evidence="2 3">Oil+RF-744-GAM-WT-6</strain>
    </source>
</reference>
<feature type="domain" description="Amine oxidase" evidence="1">
    <location>
        <begin position="17"/>
        <end position="404"/>
    </location>
</feature>
<proteinExistence type="predicted"/>
<dbReference type="RefSeq" id="WP_154505301.1">
    <property type="nucleotide sequence ID" value="NZ_VUMN01000024.1"/>
</dbReference>
<dbReference type="Proteomes" id="UP000461880">
    <property type="component" value="Unassembled WGS sequence"/>
</dbReference>
<name>A0A7X2TH41_9FIRM</name>
<evidence type="ECO:0000313" key="2">
    <source>
        <dbReference type="EMBL" id="MSS59151.1"/>
    </source>
</evidence>
<dbReference type="PRINTS" id="PR00419">
    <property type="entry name" value="ADXRDTASE"/>
</dbReference>
<dbReference type="InterPro" id="IPR050464">
    <property type="entry name" value="Zeta_carotene_desat/Oxidored"/>
</dbReference>
<dbReference type="Pfam" id="PF01593">
    <property type="entry name" value="Amino_oxidase"/>
    <property type="match status" value="1"/>
</dbReference>
<dbReference type="SUPFAM" id="SSF51905">
    <property type="entry name" value="FAD/NAD(P)-binding domain"/>
    <property type="match status" value="1"/>
</dbReference>
<dbReference type="Gene3D" id="3.30.70.1990">
    <property type="match status" value="1"/>
</dbReference>